<protein>
    <recommendedName>
        <fullName evidence="4 10">Transcription elongation factor Spt6</fullName>
    </recommendedName>
</protein>
<dbReference type="CDD" id="cd09928">
    <property type="entry name" value="SH2_Cterm_SPT6_like"/>
    <property type="match status" value="1"/>
</dbReference>
<dbReference type="InterPro" id="IPR035018">
    <property type="entry name" value="Spt6_SH2_C"/>
</dbReference>
<dbReference type="Pfam" id="PF14633">
    <property type="entry name" value="SH2_2"/>
    <property type="match status" value="1"/>
</dbReference>
<dbReference type="Pfam" id="PF14632">
    <property type="entry name" value="SPT6_acidic"/>
    <property type="match status" value="1"/>
</dbReference>
<organism evidence="13 14">
    <name type="scientific">Coniophora puteana (strain RWD-64-598)</name>
    <name type="common">Brown rot fungus</name>
    <dbReference type="NCBI Taxonomy" id="741705"/>
    <lineage>
        <taxon>Eukaryota</taxon>
        <taxon>Fungi</taxon>
        <taxon>Dikarya</taxon>
        <taxon>Basidiomycota</taxon>
        <taxon>Agaricomycotina</taxon>
        <taxon>Agaricomycetes</taxon>
        <taxon>Agaricomycetidae</taxon>
        <taxon>Boletales</taxon>
        <taxon>Coniophorineae</taxon>
        <taxon>Coniophoraceae</taxon>
        <taxon>Coniophora</taxon>
    </lineage>
</organism>
<feature type="compositionally biased region" description="Basic and acidic residues" evidence="11">
    <location>
        <begin position="128"/>
        <end position="138"/>
    </location>
</feature>
<proteinExistence type="inferred from homology"/>
<dbReference type="CDD" id="cd00164">
    <property type="entry name" value="S1_like"/>
    <property type="match status" value="1"/>
</dbReference>
<dbReference type="Pfam" id="PF17674">
    <property type="entry name" value="HHH_9"/>
    <property type="match status" value="1"/>
</dbReference>
<evidence type="ECO:0000313" key="14">
    <source>
        <dbReference type="Proteomes" id="UP000053558"/>
    </source>
</evidence>
<dbReference type="InterPro" id="IPR010994">
    <property type="entry name" value="RuvA_2-like"/>
</dbReference>
<evidence type="ECO:0000256" key="2">
    <source>
        <dbReference type="ARBA" id="ARBA00004286"/>
    </source>
</evidence>
<dbReference type="InterPro" id="IPR028231">
    <property type="entry name" value="Spt6_YqgF"/>
</dbReference>
<feature type="compositionally biased region" description="Basic residues" evidence="11">
    <location>
        <begin position="167"/>
        <end position="178"/>
    </location>
</feature>
<dbReference type="InterPro" id="IPR055179">
    <property type="entry name" value="Tex-like_central_region"/>
</dbReference>
<dbReference type="Gene3D" id="1.10.10.650">
    <property type="entry name" value="RuvA domain 2-like"/>
    <property type="match status" value="1"/>
</dbReference>
<evidence type="ECO:0000256" key="4">
    <source>
        <dbReference type="ARBA" id="ARBA00020248"/>
    </source>
</evidence>
<dbReference type="Pfam" id="PF14639">
    <property type="entry name" value="YqgF"/>
    <property type="match status" value="2"/>
</dbReference>
<dbReference type="InterPro" id="IPR041692">
    <property type="entry name" value="HHH_9"/>
</dbReference>
<evidence type="ECO:0000256" key="11">
    <source>
        <dbReference type="SAM" id="MobiDB-lite"/>
    </source>
</evidence>
<dbReference type="InterPro" id="IPR012337">
    <property type="entry name" value="RNaseH-like_sf"/>
</dbReference>
<dbReference type="GeneID" id="19207289"/>
<dbReference type="Pfam" id="PF22706">
    <property type="entry name" value="Tex_central_region"/>
    <property type="match status" value="1"/>
</dbReference>
<dbReference type="InterPro" id="IPR049540">
    <property type="entry name" value="Spt6-like_S1"/>
</dbReference>
<feature type="compositionally biased region" description="Acidic residues" evidence="11">
    <location>
        <begin position="30"/>
        <end position="44"/>
    </location>
</feature>
<dbReference type="InterPro" id="IPR028083">
    <property type="entry name" value="Spt6_acidic_N_dom"/>
</dbReference>
<gene>
    <name evidence="13" type="ORF">CONPUDRAFT_48733</name>
</gene>
<dbReference type="Pfam" id="PF21710">
    <property type="entry name" value="Spt6_S1"/>
    <property type="match status" value="1"/>
</dbReference>
<dbReference type="InterPro" id="IPR003029">
    <property type="entry name" value="S1_domain"/>
</dbReference>
<comment type="caution">
    <text evidence="13">The sequence shown here is derived from an EMBL/GenBank/DDBJ whole genome shotgun (WGS) entry which is preliminary data.</text>
</comment>
<accession>A0A5M3N172</accession>
<dbReference type="OMA" id="GYFYLCF"/>
<keyword evidence="14" id="KW-1185">Reference proteome</keyword>
<comment type="subcellular location">
    <subcellularLocation>
        <location evidence="2">Chromosome</location>
    </subcellularLocation>
    <subcellularLocation>
        <location evidence="1 10">Nucleus</location>
    </subcellularLocation>
</comment>
<dbReference type="CDD" id="cd09918">
    <property type="entry name" value="SH2_Nterm_SPT6_like"/>
    <property type="match status" value="1"/>
</dbReference>
<dbReference type="GO" id="GO:0140673">
    <property type="term" value="P:transcription elongation-coupled chromatin remodeling"/>
    <property type="evidence" value="ECO:0007669"/>
    <property type="project" value="InterPro"/>
</dbReference>
<dbReference type="InterPro" id="IPR023319">
    <property type="entry name" value="Tex-like_HTH_dom_sf"/>
</dbReference>
<dbReference type="RefSeq" id="XP_007764097.1">
    <property type="nucleotide sequence ID" value="XM_007765907.1"/>
</dbReference>
<dbReference type="Pfam" id="PF14641">
    <property type="entry name" value="HTH_44"/>
    <property type="match status" value="1"/>
</dbReference>
<evidence type="ECO:0000256" key="5">
    <source>
        <dbReference type="ARBA" id="ARBA00022454"/>
    </source>
</evidence>
<dbReference type="GO" id="GO:0034728">
    <property type="term" value="P:nucleosome organization"/>
    <property type="evidence" value="ECO:0007669"/>
    <property type="project" value="TreeGrafter"/>
</dbReference>
<sequence length="1473" mass="169616">MRDPEVPSDDSSEEQEDDEEEERRIRDGFIVDEEEEEEEEDDEEERRRRRKRRKRKHRRREGEEDALEEDDLELLEENTGTSFRNRLTRLRRGGESSSHSKRKAVVESSDDDLDNDDLELPQVQDIQRIWDDDRGGGRDEEEDMDDFIDYEDDVEGADEQEREARRLERKKRERERRKALGPNQLAGIEADAWDEIHDIFGDGHEYDWALAGDDALELDEDHLKNETRYQDVFEPSELRARMLTEDDDLIRARDIPERMQLATSSMSDSATLALTSTLTEADIDDAAMWVTVRLSPHKTRDFFSPDGPYHQYMQHLVMAVSYALRYLFVHEYEVPYIWTHKRDYISYFEKTDMRTRIELISLPELWRIYALGQKYRSMVERKQALSVAYQRLGVQDDYFEQNITPKVDSVEVVADATEWLSMRYKVQKKDALELHFHDDDEQPEGRKRKAPSRLSAYEVAKKTIASKLAEQGFGIKAHEVVLNFVSSNQTHFVEDQDLNPIAFAERFTEPEQGIAYAGPEELLRRARMILSTELGKDPILRQEIRELFKHEAEISVLPTERGLSKVDEHHTYFNFKYLSHKSIGLMLDSPQFLNILAAEAELLVNVSIVLPNDVKARFERRLMDAFSSDSYSDTAKAWNAERSRVVTEAMEQHLLPVGAKWAREWLREEVEDALALHCGNELKSRIDIAPFCTADMQPGDTCSVLAMSWGKGDPQKDAITMVFLDEAGRLREHTKIDNLVDEDYRDEFLDILKRRRPDVIVIGGFSMATTKLSSRVKDIVHGRRQQEGPPTDAWSQPQAPAPPNEQAFNIPVIYVNDEVARIYQHSRRAAEEFSALSSIAKYCIGLSRYVQNPLNEYAAMGSDITAIALEEEHQNLVPKEKLLFALERAIVDITNKVGVDINRAVNESYYQHLLPFVCGLGPRKAQVLVKKIAAMGGNLVNREQFIKASLLTTKIFLNAAGFLRITNDPDMKPAKGRLADDDVQDPLDDTRIHPEDYELARKMATDALELDEEDIHDEHPSHVVSLIMRDEDNEKKLNDLNLDEFAVNMYEANEDRKRHTLNVIRQELLRSFAEQRGPFPLMKEWDVLTMLSGETQRTLRMGFIISVLVVRLTANFVSVRLDSGIEGVINIEYVTEEGNIHPDKVLKKGQTIAGVVVDVKLNLDADQFYVELSARKSDLNSGDAIFRRVKHDEDWNKTQYERDVEMQVRKKRAEVDRTRRVIKHPNFHNFNASQAEVYLDKQQRGDVVIRPSSKGIDHLAVTWKVEDKLYQHIDVTEINPDPSGQGLGTLLVVDERHQYADLDELIVNHVQATARKVEELMAHEKFKHGPEDELHHFLKNFVAANPSKSIYGFTLNRRKPGHFNLCFLANKNASVQIWPVRVTPEAYCLFEAEVAGVPELCDAFKVRCDIYGKVSVRPHLTNAQASPSISKPCRRRRWGQNSLWSWCPYASSDTWPCNSRTHVRPSACTCPDS</sequence>
<keyword evidence="13" id="KW-0251">Elongation factor</keyword>
<comment type="function">
    <text evidence="10">Plays a role in maintenance of chromatin structure during RNA polymerase II transcription elongation thereby repressing transcription initiation from cryptic promoters. Mediates the reassembly of nucleosomes onto the promoters of at least a selected set of genes during repression; the nucleosome reassembly is essential for transcriptional repression.</text>
</comment>
<reference evidence="14" key="1">
    <citation type="journal article" date="2012" name="Science">
        <title>The Paleozoic origin of enzymatic lignin decomposition reconstructed from 31 fungal genomes.</title>
        <authorList>
            <person name="Floudas D."/>
            <person name="Binder M."/>
            <person name="Riley R."/>
            <person name="Barry K."/>
            <person name="Blanchette R.A."/>
            <person name="Henrissat B."/>
            <person name="Martinez A.T."/>
            <person name="Otillar R."/>
            <person name="Spatafora J.W."/>
            <person name="Yadav J.S."/>
            <person name="Aerts A."/>
            <person name="Benoit I."/>
            <person name="Boyd A."/>
            <person name="Carlson A."/>
            <person name="Copeland A."/>
            <person name="Coutinho P.M."/>
            <person name="de Vries R.P."/>
            <person name="Ferreira P."/>
            <person name="Findley K."/>
            <person name="Foster B."/>
            <person name="Gaskell J."/>
            <person name="Glotzer D."/>
            <person name="Gorecki P."/>
            <person name="Heitman J."/>
            <person name="Hesse C."/>
            <person name="Hori C."/>
            <person name="Igarashi K."/>
            <person name="Jurgens J.A."/>
            <person name="Kallen N."/>
            <person name="Kersten P."/>
            <person name="Kohler A."/>
            <person name="Kuees U."/>
            <person name="Kumar T.K.A."/>
            <person name="Kuo A."/>
            <person name="LaButti K."/>
            <person name="Larrondo L.F."/>
            <person name="Lindquist E."/>
            <person name="Ling A."/>
            <person name="Lombard V."/>
            <person name="Lucas S."/>
            <person name="Lundell T."/>
            <person name="Martin R."/>
            <person name="McLaughlin D.J."/>
            <person name="Morgenstern I."/>
            <person name="Morin E."/>
            <person name="Murat C."/>
            <person name="Nagy L.G."/>
            <person name="Nolan M."/>
            <person name="Ohm R.A."/>
            <person name="Patyshakuliyeva A."/>
            <person name="Rokas A."/>
            <person name="Ruiz-Duenas F.J."/>
            <person name="Sabat G."/>
            <person name="Salamov A."/>
            <person name="Samejima M."/>
            <person name="Schmutz J."/>
            <person name="Slot J.C."/>
            <person name="St John F."/>
            <person name="Stenlid J."/>
            <person name="Sun H."/>
            <person name="Sun S."/>
            <person name="Syed K."/>
            <person name="Tsang A."/>
            <person name="Wiebenga A."/>
            <person name="Young D."/>
            <person name="Pisabarro A."/>
            <person name="Eastwood D.C."/>
            <person name="Martin F."/>
            <person name="Cullen D."/>
            <person name="Grigoriev I.V."/>
            <person name="Hibbett D.S."/>
        </authorList>
    </citation>
    <scope>NUCLEOTIDE SEQUENCE [LARGE SCALE GENOMIC DNA]</scope>
    <source>
        <strain evidence="14">RWD-64-598 SS2</strain>
    </source>
</reference>
<dbReference type="FunFam" id="3.30.505.10:FF:000056">
    <property type="entry name" value="Transcription elongation factor Spt6"/>
    <property type="match status" value="1"/>
</dbReference>
<keyword evidence="7 10" id="KW-0804">Transcription</keyword>
<comment type="similarity">
    <text evidence="3 10">Belongs to the SPT6 family.</text>
</comment>
<evidence type="ECO:0000256" key="3">
    <source>
        <dbReference type="ARBA" id="ARBA00009253"/>
    </source>
</evidence>
<dbReference type="GO" id="GO:0003677">
    <property type="term" value="F:DNA binding"/>
    <property type="evidence" value="ECO:0007669"/>
    <property type="project" value="InterPro"/>
</dbReference>
<dbReference type="Gene3D" id="2.40.50.140">
    <property type="entry name" value="Nucleic acid-binding proteins"/>
    <property type="match status" value="1"/>
</dbReference>
<evidence type="ECO:0000256" key="7">
    <source>
        <dbReference type="ARBA" id="ARBA00023163"/>
    </source>
</evidence>
<dbReference type="SMART" id="SM00316">
    <property type="entry name" value="S1"/>
    <property type="match status" value="1"/>
</dbReference>
<dbReference type="Proteomes" id="UP000053558">
    <property type="component" value="Unassembled WGS sequence"/>
</dbReference>
<keyword evidence="5" id="KW-0158">Chromosome</keyword>
<evidence type="ECO:0000256" key="8">
    <source>
        <dbReference type="ARBA" id="ARBA00023242"/>
    </source>
</evidence>
<dbReference type="OrthoDB" id="995477at2759"/>
<dbReference type="Pfam" id="PF14635">
    <property type="entry name" value="HHH_7"/>
    <property type="match status" value="1"/>
</dbReference>
<dbReference type="GO" id="GO:0003746">
    <property type="term" value="F:translation elongation factor activity"/>
    <property type="evidence" value="ECO:0007669"/>
    <property type="project" value="UniProtKB-KW"/>
</dbReference>
<feature type="compositionally biased region" description="Acidic residues" evidence="11">
    <location>
        <begin position="1"/>
        <end position="21"/>
    </location>
</feature>
<dbReference type="SUPFAM" id="SSF158832">
    <property type="entry name" value="Tex N-terminal region-like"/>
    <property type="match status" value="1"/>
</dbReference>
<comment type="function">
    <text evidence="9">Histone H3-H4 chaperone that plays a role in maintenance of chromatin structure during RNA polymerase II transcription elongation thereby repressing transcription initiation from cryptic promoters. Mediates the reassembly of nucleosomes onto the promoters of at least a selected set of genes during repression; the nucleosome reassembly is essential for transcriptional repression. Essential for viability.</text>
</comment>
<keyword evidence="8 10" id="KW-0539">Nucleus</keyword>
<dbReference type="InterPro" id="IPR000980">
    <property type="entry name" value="SH2"/>
</dbReference>
<dbReference type="Gene3D" id="3.30.420.140">
    <property type="entry name" value="YqgF/RNase H-like domain"/>
    <property type="match status" value="1"/>
</dbReference>
<dbReference type="GO" id="GO:0005694">
    <property type="term" value="C:chromosome"/>
    <property type="evidence" value="ECO:0007669"/>
    <property type="project" value="UniProtKB-SubCell"/>
</dbReference>
<dbReference type="InterPro" id="IPR023323">
    <property type="entry name" value="Tex-like_dom_sf"/>
</dbReference>
<evidence type="ECO:0000256" key="10">
    <source>
        <dbReference type="PIRNR" id="PIRNR036947"/>
    </source>
</evidence>
<dbReference type="GO" id="GO:0042393">
    <property type="term" value="F:histone binding"/>
    <property type="evidence" value="ECO:0007669"/>
    <property type="project" value="TreeGrafter"/>
</dbReference>
<evidence type="ECO:0000256" key="1">
    <source>
        <dbReference type="ARBA" id="ARBA00004123"/>
    </source>
</evidence>
<feature type="compositionally biased region" description="Acidic residues" evidence="11">
    <location>
        <begin position="108"/>
        <end position="119"/>
    </location>
</feature>
<dbReference type="InterPro" id="IPR036860">
    <property type="entry name" value="SH2_dom_sf"/>
</dbReference>
<dbReference type="PROSITE" id="PS50126">
    <property type="entry name" value="S1"/>
    <property type="match status" value="1"/>
</dbReference>
<keyword evidence="13" id="KW-0648">Protein biosynthesis</keyword>
<dbReference type="InterPro" id="IPR037027">
    <property type="entry name" value="YqgF/RNaseH-like_dom_sf"/>
</dbReference>
<dbReference type="SUPFAM" id="SSF53098">
    <property type="entry name" value="Ribonuclease H-like"/>
    <property type="match status" value="1"/>
</dbReference>
<dbReference type="PANTHER" id="PTHR10145:SF6">
    <property type="entry name" value="TRANSCRIPTION ELONGATION FACTOR SPT6"/>
    <property type="match status" value="1"/>
</dbReference>
<dbReference type="KEGG" id="cput:CONPUDRAFT_48733"/>
<keyword evidence="6" id="KW-0727">SH2 domain</keyword>
<dbReference type="PANTHER" id="PTHR10145">
    <property type="entry name" value="TRANSCRIPTION ELONGATION FACTOR SPT6"/>
    <property type="match status" value="1"/>
</dbReference>
<name>A0A5M3N172_CONPW</name>
<dbReference type="InterPro" id="IPR035420">
    <property type="entry name" value="Spt6_SH2"/>
</dbReference>
<evidence type="ECO:0000313" key="13">
    <source>
        <dbReference type="EMBL" id="EIW85133.1"/>
    </source>
</evidence>
<evidence type="ECO:0000256" key="6">
    <source>
        <dbReference type="ARBA" id="ARBA00022999"/>
    </source>
</evidence>
<dbReference type="GO" id="GO:0031491">
    <property type="term" value="F:nucleosome binding"/>
    <property type="evidence" value="ECO:0007669"/>
    <property type="project" value="TreeGrafter"/>
</dbReference>
<feature type="domain" description="S1 motif" evidence="12">
    <location>
        <begin position="1102"/>
        <end position="1175"/>
    </location>
</feature>
<dbReference type="Gene3D" id="3.30.505.10">
    <property type="entry name" value="SH2 domain"/>
    <property type="match status" value="2"/>
</dbReference>
<dbReference type="InterPro" id="IPR042066">
    <property type="entry name" value="Spt6_death-like"/>
</dbReference>
<feature type="compositionally biased region" description="Basic residues" evidence="11">
    <location>
        <begin position="47"/>
        <end position="59"/>
    </location>
</feature>
<dbReference type="InterPro" id="IPR028088">
    <property type="entry name" value="Spt6_HTH_DNA-bd_dom"/>
</dbReference>
<dbReference type="FunFam" id="1.10.150.850:FF:000001">
    <property type="entry name" value="Transcription elongation factor spt6"/>
    <property type="match status" value="1"/>
</dbReference>
<dbReference type="SMART" id="SM00252">
    <property type="entry name" value="SH2"/>
    <property type="match status" value="1"/>
</dbReference>
<feature type="region of interest" description="Disordered" evidence="11">
    <location>
        <begin position="1"/>
        <end position="178"/>
    </location>
</feature>
<dbReference type="InterPro" id="IPR017072">
    <property type="entry name" value="TF_Spt6"/>
</dbReference>
<dbReference type="InterPro" id="IPR035019">
    <property type="entry name" value="Spt6_SH2_N"/>
</dbReference>
<evidence type="ECO:0000256" key="9">
    <source>
        <dbReference type="ARBA" id="ARBA00093389"/>
    </source>
</evidence>
<feature type="compositionally biased region" description="Acidic residues" evidence="11">
    <location>
        <begin position="139"/>
        <end position="161"/>
    </location>
</feature>
<dbReference type="SUPFAM" id="SSF47781">
    <property type="entry name" value="RuvA domain 2-like"/>
    <property type="match status" value="2"/>
</dbReference>
<dbReference type="Gene3D" id="1.10.150.850">
    <property type="entry name" value="Spt6, helix-hairpin-helix domain"/>
    <property type="match status" value="1"/>
</dbReference>
<evidence type="ECO:0000259" key="12">
    <source>
        <dbReference type="PROSITE" id="PS50126"/>
    </source>
</evidence>
<feature type="compositionally biased region" description="Acidic residues" evidence="11">
    <location>
        <begin position="63"/>
        <end position="76"/>
    </location>
</feature>
<dbReference type="Gene3D" id="1.10.3500.10">
    <property type="entry name" value="Tex N-terminal region-like"/>
    <property type="match status" value="1"/>
</dbReference>
<dbReference type="EMBL" id="JH711574">
    <property type="protein sequence ID" value="EIW85133.1"/>
    <property type="molecule type" value="Genomic_DNA"/>
</dbReference>
<dbReference type="InterPro" id="IPR012340">
    <property type="entry name" value="NA-bd_OB-fold"/>
</dbReference>
<dbReference type="SUPFAM" id="SSF55550">
    <property type="entry name" value="SH2 domain"/>
    <property type="match status" value="1"/>
</dbReference>
<dbReference type="FunFam" id="1.10.10.2740:FF:000002">
    <property type="entry name" value="Transcription elongation factor Spt6"/>
    <property type="match status" value="1"/>
</dbReference>
<dbReference type="SUPFAM" id="SSF50249">
    <property type="entry name" value="Nucleic acid-binding proteins"/>
    <property type="match status" value="1"/>
</dbReference>
<dbReference type="InterPro" id="IPR032706">
    <property type="entry name" value="Spt6_HHH"/>
</dbReference>
<dbReference type="GO" id="GO:0008023">
    <property type="term" value="C:transcription elongation factor complex"/>
    <property type="evidence" value="ECO:0007669"/>
    <property type="project" value="TreeGrafter"/>
</dbReference>
<dbReference type="PIRSF" id="PIRSF036947">
    <property type="entry name" value="Spt6"/>
    <property type="match status" value="1"/>
</dbReference>
<dbReference type="Gene3D" id="1.10.10.2740">
    <property type="entry name" value="Spt6, Death-like domain"/>
    <property type="match status" value="1"/>
</dbReference>